<feature type="signal peptide" evidence="7">
    <location>
        <begin position="1"/>
        <end position="22"/>
    </location>
</feature>
<feature type="transmembrane region" description="Helical" evidence="6">
    <location>
        <begin position="305"/>
        <end position="324"/>
    </location>
</feature>
<feature type="transmembrane region" description="Helical" evidence="6">
    <location>
        <begin position="163"/>
        <end position="183"/>
    </location>
</feature>
<evidence type="ECO:0000256" key="6">
    <source>
        <dbReference type="SAM" id="Phobius"/>
    </source>
</evidence>
<dbReference type="InterPro" id="IPR004752">
    <property type="entry name" value="AmpG_permease/AT-1"/>
</dbReference>
<feature type="chain" id="PRO_5036362761" evidence="7">
    <location>
        <begin position="23"/>
        <end position="436"/>
    </location>
</feature>
<feature type="transmembrane region" description="Helical" evidence="6">
    <location>
        <begin position="272"/>
        <end position="293"/>
    </location>
</feature>
<dbReference type="GO" id="GO:0016020">
    <property type="term" value="C:membrane"/>
    <property type="evidence" value="ECO:0007669"/>
    <property type="project" value="UniProtKB-SubCell"/>
</dbReference>
<evidence type="ECO:0000256" key="4">
    <source>
        <dbReference type="ARBA" id="ARBA00022989"/>
    </source>
</evidence>
<feature type="transmembrane region" description="Helical" evidence="6">
    <location>
        <begin position="378"/>
        <end position="399"/>
    </location>
</feature>
<evidence type="ECO:0000313" key="9">
    <source>
        <dbReference type="Proteomes" id="UP000311919"/>
    </source>
</evidence>
<evidence type="ECO:0000256" key="5">
    <source>
        <dbReference type="ARBA" id="ARBA00023136"/>
    </source>
</evidence>
<dbReference type="CDD" id="cd17485">
    <property type="entry name" value="MFS_MFSD3"/>
    <property type="match status" value="1"/>
</dbReference>
<dbReference type="EMBL" id="SKCS01000179">
    <property type="protein sequence ID" value="TNN14315.1"/>
    <property type="molecule type" value="Genomic_DNA"/>
</dbReference>
<reference evidence="8 9" key="1">
    <citation type="submission" date="2019-03" db="EMBL/GenBank/DDBJ databases">
        <title>An improved genome assembly of the fluke Schistosoma japonicum.</title>
        <authorList>
            <person name="Hu W."/>
            <person name="Luo F."/>
            <person name="Yin M."/>
            <person name="Mo X."/>
            <person name="Sun C."/>
            <person name="Wu Q."/>
            <person name="Zhu B."/>
            <person name="Xiang M."/>
            <person name="Wang J."/>
            <person name="Wang Y."/>
            <person name="Zhang T."/>
            <person name="Xu B."/>
            <person name="Zheng H."/>
            <person name="Feng Z."/>
        </authorList>
    </citation>
    <scope>NUCLEOTIDE SEQUENCE [LARGE SCALE GENOMIC DNA]</scope>
    <source>
        <strain evidence="8">HuSjv2</strain>
        <tissue evidence="8">Worms</tissue>
    </source>
</reference>
<dbReference type="AlphaFoldDB" id="A0A4Z2DCX2"/>
<dbReference type="InterPro" id="IPR011701">
    <property type="entry name" value="MFS"/>
</dbReference>
<evidence type="ECO:0000256" key="2">
    <source>
        <dbReference type="ARBA" id="ARBA00022448"/>
    </source>
</evidence>
<keyword evidence="3 6" id="KW-0812">Transmembrane</keyword>
<dbReference type="InterPro" id="IPR036259">
    <property type="entry name" value="MFS_trans_sf"/>
</dbReference>
<dbReference type="PANTHER" id="PTHR12778">
    <property type="entry name" value="SOLUTE CARRIER FAMILY 33 ACETYL-COA TRANSPORTER -RELATED"/>
    <property type="match status" value="1"/>
</dbReference>
<dbReference type="EMBL" id="SKCS01000179">
    <property type="protein sequence ID" value="TNN14314.1"/>
    <property type="molecule type" value="Genomic_DNA"/>
</dbReference>
<feature type="transmembrane region" description="Helical" evidence="6">
    <location>
        <begin position="336"/>
        <end position="358"/>
    </location>
</feature>
<evidence type="ECO:0000256" key="7">
    <source>
        <dbReference type="SAM" id="SignalP"/>
    </source>
</evidence>
<evidence type="ECO:0000256" key="1">
    <source>
        <dbReference type="ARBA" id="ARBA00004141"/>
    </source>
</evidence>
<protein>
    <submittedName>
        <fullName evidence="8">Major facilitator superfamily domain-containing protein isoform 2</fullName>
    </submittedName>
</protein>
<name>A0A4Z2DCX2_SCHJA</name>
<keyword evidence="5 6" id="KW-0472">Membrane</keyword>
<dbReference type="GO" id="GO:0022857">
    <property type="term" value="F:transmembrane transporter activity"/>
    <property type="evidence" value="ECO:0007669"/>
    <property type="project" value="InterPro"/>
</dbReference>
<keyword evidence="7" id="KW-0732">Signal</keyword>
<comment type="caution">
    <text evidence="8">The sequence shown here is derived from an EMBL/GenBank/DDBJ whole genome shotgun (WGS) entry which is preliminary data.</text>
</comment>
<feature type="transmembrane region" description="Helical" evidence="6">
    <location>
        <begin position="96"/>
        <end position="113"/>
    </location>
</feature>
<keyword evidence="4 6" id="KW-1133">Transmembrane helix</keyword>
<dbReference type="OrthoDB" id="6415790at2759"/>
<feature type="transmembrane region" description="Helical" evidence="6">
    <location>
        <begin position="67"/>
        <end position="84"/>
    </location>
</feature>
<proteinExistence type="predicted"/>
<keyword evidence="2" id="KW-0813">Transport</keyword>
<feature type="transmembrane region" description="Helical" evidence="6">
    <location>
        <begin position="405"/>
        <end position="423"/>
    </location>
</feature>
<dbReference type="SUPFAM" id="SSF103473">
    <property type="entry name" value="MFS general substrate transporter"/>
    <property type="match status" value="1"/>
</dbReference>
<sequence>MYSLVVLFYLYLLEGIPYGVQSRFLPLIFRNKGVSLTSLGLHKLLHIPWLFKSFYAPVIDRHMNKRFWLFVSFSGLFFCTVLLLRESEQLVSGDNSFMYTISACLFMYNFWAASQDITVDSLTLSILKSNQLSLGNTIQVVGYKCGAIIGGGFLTWLSAFIQISYLFVSLACLYASGMCFCLIGKCWRFFDVKQSREICIQVDEDESSNEEQYLSVEVNQYSYTKAFKVALRDSVGSRCLIVLLLMYKLGEQGSMNMLPLMLFDRGFSLSKVGFWTGVVGQLASIIGSTSGYYIQNKLRSPLTSILCLMIIRACLQSPVTLIAFESVWIRIPNVSFWIGCLFMNGLLFVSGAITTIMFTLMMHCTRSETSKEYQATHYCILSSAELLGKLIFGTIAAYFTDVFGYGVAYLCFLLLSLLPIQYVHRNSINFGFVHKL</sequence>
<dbReference type="PANTHER" id="PTHR12778:SF10">
    <property type="entry name" value="MAJOR FACILITATOR SUPERFAMILY DOMAIN-CONTAINING PROTEIN 3"/>
    <property type="match status" value="1"/>
</dbReference>
<gene>
    <name evidence="8" type="ORF">EWB00_002291</name>
</gene>
<evidence type="ECO:0000256" key="3">
    <source>
        <dbReference type="ARBA" id="ARBA00022692"/>
    </source>
</evidence>
<feature type="transmembrane region" description="Helical" evidence="6">
    <location>
        <begin position="134"/>
        <end position="157"/>
    </location>
</feature>
<organism evidence="8 9">
    <name type="scientific">Schistosoma japonicum</name>
    <name type="common">Blood fluke</name>
    <dbReference type="NCBI Taxonomy" id="6182"/>
    <lineage>
        <taxon>Eukaryota</taxon>
        <taxon>Metazoa</taxon>
        <taxon>Spiralia</taxon>
        <taxon>Lophotrochozoa</taxon>
        <taxon>Platyhelminthes</taxon>
        <taxon>Trematoda</taxon>
        <taxon>Digenea</taxon>
        <taxon>Strigeidida</taxon>
        <taxon>Schistosomatoidea</taxon>
        <taxon>Schistosomatidae</taxon>
        <taxon>Schistosoma</taxon>
    </lineage>
</organism>
<dbReference type="STRING" id="6182.A0A4Z2DCX2"/>
<evidence type="ECO:0000313" key="8">
    <source>
        <dbReference type="EMBL" id="TNN14315.1"/>
    </source>
</evidence>
<keyword evidence="9" id="KW-1185">Reference proteome</keyword>
<dbReference type="Proteomes" id="UP000311919">
    <property type="component" value="Unassembled WGS sequence"/>
</dbReference>
<dbReference type="Gene3D" id="1.20.1250.20">
    <property type="entry name" value="MFS general substrate transporter like domains"/>
    <property type="match status" value="1"/>
</dbReference>
<accession>A0A4Z2DCX2</accession>
<dbReference type="Pfam" id="PF07690">
    <property type="entry name" value="MFS_1"/>
    <property type="match status" value="1"/>
</dbReference>
<comment type="subcellular location">
    <subcellularLocation>
        <location evidence="1">Membrane</location>
        <topology evidence="1">Multi-pass membrane protein</topology>
    </subcellularLocation>
</comment>